<gene>
    <name evidence="1" type="ORF">NEIFLAOT_02230</name>
</gene>
<dbReference type="EMBL" id="ACEN01000099">
    <property type="protein sequence ID" value="EEG32732.1"/>
    <property type="molecule type" value="Genomic_DNA"/>
</dbReference>
<evidence type="ECO:0000313" key="1">
    <source>
        <dbReference type="EMBL" id="EEG32732.1"/>
    </source>
</evidence>
<name>C0EQH5_NEIFL</name>
<sequence length="39" mass="4362">MKNSSLELHGIFSTGFAEFKENIKFGLGIVVNMEMKQSV</sequence>
<reference evidence="1 2" key="1">
    <citation type="submission" date="2009-01" db="EMBL/GenBank/DDBJ databases">
        <authorList>
            <person name="Fulton L."/>
            <person name="Clifton S."/>
            <person name="Chinwalla A.T."/>
            <person name="Mitreva M."/>
            <person name="Sodergren E."/>
            <person name="Weinstock G."/>
            <person name="Clifton S."/>
            <person name="Dooling D.J."/>
            <person name="Fulton B."/>
            <person name="Minx P."/>
            <person name="Pepin K.H."/>
            <person name="Johnson M."/>
            <person name="Bhonagiri V."/>
            <person name="Nash W.E."/>
            <person name="Mardis E.R."/>
            <person name="Wilson R.K."/>
        </authorList>
    </citation>
    <scope>NUCLEOTIDE SEQUENCE [LARGE SCALE GENOMIC DNA]</scope>
    <source>
        <strain evidence="1 2">NRL30031/H210</strain>
    </source>
</reference>
<organism evidence="1 2">
    <name type="scientific">Neisseria flavescens NRL30031/H210</name>
    <dbReference type="NCBI Taxonomy" id="546264"/>
    <lineage>
        <taxon>Bacteria</taxon>
        <taxon>Pseudomonadati</taxon>
        <taxon>Pseudomonadota</taxon>
        <taxon>Betaproteobacteria</taxon>
        <taxon>Neisseriales</taxon>
        <taxon>Neisseriaceae</taxon>
        <taxon>Neisseria</taxon>
    </lineage>
</organism>
<dbReference type="AlphaFoldDB" id="C0EQH5"/>
<accession>C0EQH5</accession>
<evidence type="ECO:0000313" key="2">
    <source>
        <dbReference type="Proteomes" id="UP000004457"/>
    </source>
</evidence>
<protein>
    <submittedName>
        <fullName evidence="1">Uncharacterized protein</fullName>
    </submittedName>
</protein>
<keyword evidence="2" id="KW-1185">Reference proteome</keyword>
<comment type="caution">
    <text evidence="1">The sequence shown here is derived from an EMBL/GenBank/DDBJ whole genome shotgun (WGS) entry which is preliminary data.</text>
</comment>
<dbReference type="Proteomes" id="UP000004457">
    <property type="component" value="Unassembled WGS sequence"/>
</dbReference>
<proteinExistence type="predicted"/>